<dbReference type="EMBL" id="FOFZ01000001">
    <property type="protein sequence ID" value="SEQ03585.1"/>
    <property type="molecule type" value="Genomic_DNA"/>
</dbReference>
<evidence type="ECO:0000313" key="2">
    <source>
        <dbReference type="EMBL" id="SEQ03585.1"/>
    </source>
</evidence>
<keyword evidence="1" id="KW-0472">Membrane</keyword>
<feature type="transmembrane region" description="Helical" evidence="1">
    <location>
        <begin position="379"/>
        <end position="403"/>
    </location>
</feature>
<feature type="transmembrane region" description="Helical" evidence="1">
    <location>
        <begin position="306"/>
        <end position="328"/>
    </location>
</feature>
<proteinExistence type="predicted"/>
<feature type="transmembrane region" description="Helical" evidence="1">
    <location>
        <begin position="103"/>
        <end position="130"/>
    </location>
</feature>
<feature type="transmembrane region" description="Helical" evidence="1">
    <location>
        <begin position="63"/>
        <end position="82"/>
    </location>
</feature>
<protein>
    <recommendedName>
        <fullName evidence="4">ABC-2 type transport system permease protein</fullName>
    </recommendedName>
</protein>
<name>A0A1H9CQX6_FLAFI</name>
<feature type="transmembrane region" description="Helical" evidence="1">
    <location>
        <begin position="142"/>
        <end position="161"/>
    </location>
</feature>
<feature type="transmembrane region" description="Helical" evidence="1">
    <location>
        <begin position="281"/>
        <end position="300"/>
    </location>
</feature>
<evidence type="ECO:0008006" key="4">
    <source>
        <dbReference type="Google" id="ProtNLM"/>
    </source>
</evidence>
<organism evidence="2 3">
    <name type="scientific">Flavobacterium frigoris</name>
    <dbReference type="NCBI Taxonomy" id="229204"/>
    <lineage>
        <taxon>Bacteria</taxon>
        <taxon>Pseudomonadati</taxon>
        <taxon>Bacteroidota</taxon>
        <taxon>Flavobacteriia</taxon>
        <taxon>Flavobacteriales</taxon>
        <taxon>Flavobacteriaceae</taxon>
        <taxon>Flavobacterium</taxon>
    </lineage>
</organism>
<feature type="transmembrane region" description="Helical" evidence="1">
    <location>
        <begin position="27"/>
        <end position="51"/>
    </location>
</feature>
<reference evidence="3" key="1">
    <citation type="submission" date="2016-10" db="EMBL/GenBank/DDBJ databases">
        <authorList>
            <person name="Varghese N."/>
            <person name="Submissions S."/>
        </authorList>
    </citation>
    <scope>NUCLEOTIDE SEQUENCE [LARGE SCALE GENOMIC DNA]</scope>
    <source>
        <strain evidence="3">DSM 15719</strain>
    </source>
</reference>
<feature type="transmembrane region" description="Helical" evidence="1">
    <location>
        <begin position="423"/>
        <end position="444"/>
    </location>
</feature>
<dbReference type="Proteomes" id="UP000183658">
    <property type="component" value="Unassembled WGS sequence"/>
</dbReference>
<feature type="transmembrane region" description="Helical" evidence="1">
    <location>
        <begin position="207"/>
        <end position="226"/>
    </location>
</feature>
<keyword evidence="1" id="KW-1133">Transmembrane helix</keyword>
<keyword evidence="1" id="KW-0812">Transmembrane</keyword>
<keyword evidence="3" id="KW-1185">Reference proteome</keyword>
<feature type="transmembrane region" description="Helical" evidence="1">
    <location>
        <begin position="450"/>
        <end position="471"/>
    </location>
</feature>
<feature type="transmembrane region" description="Helical" evidence="1">
    <location>
        <begin position="349"/>
        <end position="373"/>
    </location>
</feature>
<evidence type="ECO:0000313" key="3">
    <source>
        <dbReference type="Proteomes" id="UP000183658"/>
    </source>
</evidence>
<dbReference type="InterPro" id="IPR043742">
    <property type="entry name" value="DUF5687"/>
</dbReference>
<sequence length="494" mass="56124">MFKHFINLELKAFFRSASVGKSIGLKILMGFLVVYFLLVFLVLGIALYPILLKAFPNQKPLTIVNSFVIFWLAIELIFRFFMQSLPVMNIKPLLVLPIKKESVIHFVLLKSLISIYNIFPLLVIIPFGVFNIIKGNYGTLNMIIWMLGMYILALIVNYANFLIKKKFAENIKAFLPFVVLGMVFFGLDYFGVFKITTLSGVVLDTLVLQPIFVLVPILILAGFYLLNFKYLKTNFYLDSSLQSKVEEAKTSDLSWTKRFGEIAPFLQLDLKMIWRNKRPKTVIWISLIFLAYGLMIYTNPHYKDTPAFFVVVGILMTGVFMLNYGQFVPSWDSNYYGMMMSQNIPMKQYLASKAGLMSVSVVVLAILSTPYLYFGWKIVAINIACATYNLGVNIPLLLFAGSYNKKRIDLEKSPFMNYQGTGATQWIVGLPLMLIPTLIFYGIYKLINAEVAIIAIATIGVIGLVLRNYLLNTIAAGYTKRKYATISGFKQQEN</sequence>
<dbReference type="AlphaFoldDB" id="A0A1H9CQX6"/>
<evidence type="ECO:0000256" key="1">
    <source>
        <dbReference type="SAM" id="Phobius"/>
    </source>
</evidence>
<feature type="transmembrane region" description="Helical" evidence="1">
    <location>
        <begin position="173"/>
        <end position="195"/>
    </location>
</feature>
<gene>
    <name evidence="2" type="ORF">SAMN05444355_101245</name>
</gene>
<dbReference type="RefSeq" id="WP_074720400.1">
    <property type="nucleotide sequence ID" value="NZ_CBCRVS010000002.1"/>
</dbReference>
<dbReference type="Pfam" id="PF18940">
    <property type="entry name" value="DUF5687"/>
    <property type="match status" value="1"/>
</dbReference>
<accession>A0A1H9CQX6</accession>